<evidence type="ECO:0000259" key="1">
    <source>
        <dbReference type="Pfam" id="PF09346"/>
    </source>
</evidence>
<dbReference type="Proteomes" id="UP000658278">
    <property type="component" value="Unassembled WGS sequence"/>
</dbReference>
<proteinExistence type="predicted"/>
<dbReference type="InterPro" id="IPR018958">
    <property type="entry name" value="Knr4/Smi1-like_dom"/>
</dbReference>
<sequence length="288" mass="32320">MNPIYNAPMLGTHKSEQDDAYQRPCRKSVLVIHYLQQDSEAPIQGPAPPVLQRYAKKILAMNYHDWTECVRAFSEGLRMLPGEIDITIEIDPPLESQQIDTLADRWSNGLPASLRQLWSEGSARVNCPYVWTPSPDELPSLNEVFEDNDYIYGGARFEHAEQIYPGNSGADAGDEDMAAVLGKAGLELWCRCAVFLHVGNGDCLGLDPESDAEDPSVVYLVHDDDESSVISPSFSEFLAAWQELCYIGPEFWLLDYWIDGDRGVIDTTKNKTAELHRLLTRRPQTTKA</sequence>
<comment type="caution">
    <text evidence="2">The sequence shown here is derived from an EMBL/GenBank/DDBJ whole genome shotgun (WGS) entry which is preliminary data.</text>
</comment>
<gene>
    <name evidence="2" type="ORF">JIN81_18725</name>
</gene>
<dbReference type="Pfam" id="PF09346">
    <property type="entry name" value="SMI1_KNR4"/>
    <property type="match status" value="1"/>
</dbReference>
<evidence type="ECO:0000313" key="3">
    <source>
        <dbReference type="Proteomes" id="UP000658278"/>
    </source>
</evidence>
<dbReference type="SUPFAM" id="SSF160631">
    <property type="entry name" value="SMI1/KNR4-like"/>
    <property type="match status" value="1"/>
</dbReference>
<keyword evidence="3" id="KW-1185">Reference proteome</keyword>
<protein>
    <submittedName>
        <fullName evidence="2">SMI1/KNR4 family protein</fullName>
    </submittedName>
</protein>
<reference evidence="2" key="1">
    <citation type="submission" date="2021-01" db="EMBL/GenBank/DDBJ databases">
        <title>Modified the classification status of verrucomicrobia.</title>
        <authorList>
            <person name="Feng X."/>
        </authorList>
    </citation>
    <scope>NUCLEOTIDE SEQUENCE</scope>
    <source>
        <strain evidence="2">KCTC 22201</strain>
    </source>
</reference>
<dbReference type="EMBL" id="JAENII010000040">
    <property type="protein sequence ID" value="MBK1829073.1"/>
    <property type="molecule type" value="Genomic_DNA"/>
</dbReference>
<organism evidence="2 3">
    <name type="scientific">Haloferula rosea</name>
    <dbReference type="NCBI Taxonomy" id="490093"/>
    <lineage>
        <taxon>Bacteria</taxon>
        <taxon>Pseudomonadati</taxon>
        <taxon>Verrucomicrobiota</taxon>
        <taxon>Verrucomicrobiia</taxon>
        <taxon>Verrucomicrobiales</taxon>
        <taxon>Verrucomicrobiaceae</taxon>
        <taxon>Haloferula</taxon>
    </lineage>
</organism>
<dbReference type="AlphaFoldDB" id="A0A934RE27"/>
<dbReference type="InterPro" id="IPR037883">
    <property type="entry name" value="Knr4/Smi1-like_sf"/>
</dbReference>
<accession>A0A934RE27</accession>
<evidence type="ECO:0000313" key="2">
    <source>
        <dbReference type="EMBL" id="MBK1829073.1"/>
    </source>
</evidence>
<feature type="domain" description="Knr4/Smi1-like" evidence="1">
    <location>
        <begin position="94"/>
        <end position="239"/>
    </location>
</feature>
<name>A0A934RE27_9BACT</name>